<evidence type="ECO:0000256" key="3">
    <source>
        <dbReference type="ARBA" id="ARBA00022692"/>
    </source>
</evidence>
<evidence type="ECO:0000256" key="1">
    <source>
        <dbReference type="ARBA" id="ARBA00004651"/>
    </source>
</evidence>
<evidence type="ECO:0000256" key="5">
    <source>
        <dbReference type="ARBA" id="ARBA00023136"/>
    </source>
</evidence>
<name>A0A1V9EY93_9BACT</name>
<dbReference type="PANTHER" id="PTHR33529:SF6">
    <property type="entry name" value="YJGP_YJGQ FAMILY PERMEASE"/>
    <property type="match status" value="1"/>
</dbReference>
<dbReference type="PANTHER" id="PTHR33529">
    <property type="entry name" value="SLR0882 PROTEIN-RELATED"/>
    <property type="match status" value="1"/>
</dbReference>
<evidence type="ECO:0000256" key="2">
    <source>
        <dbReference type="ARBA" id="ARBA00022475"/>
    </source>
</evidence>
<feature type="transmembrane region" description="Helical" evidence="6">
    <location>
        <begin position="53"/>
        <end position="78"/>
    </location>
</feature>
<dbReference type="GO" id="GO:0043190">
    <property type="term" value="C:ATP-binding cassette (ABC) transporter complex"/>
    <property type="evidence" value="ECO:0007669"/>
    <property type="project" value="TreeGrafter"/>
</dbReference>
<dbReference type="Proteomes" id="UP000192610">
    <property type="component" value="Unassembled WGS sequence"/>
</dbReference>
<sequence length="507" mass="57275">MIKKLDILVLRSFIGPFIATFFLTLFVLILQFFWLWIDDFVGKGIDTITMLRLVLYLSATLVPLALPLAILLSSIMTFGNLGETFELVAIKSAGIGLLRFMLPLTVVAALLSGMAFLFNNYVIPVANLRMKTLHYDLVNKKPAFDLKEGVFYTTIPDYAIKVSKKEKDSILHNVIIYETSTGPQDNIVAAEKGIMRISADKRFLEFTLYNGWRYEERGNRYGNNTDFIRLGFKEYKKVLDLSALTLNRTNDSAYKDRYEMLSTRQLSKNVDSLNKSLDKFQSRDQRELQGYLLFSKYMDTGWVDVKAPPIKKGAKTFLDLLPDSSKIHASDVSPTGVKQKVLDETNAYAGYAKNGIDGPSYDYDSKRKELRMTLMTYHEKITMSIAVLVLFLIGAPLGSIVRKGGIGTPVVFAVVFFVIFFLLNNFGKKFVKEDVLQPVAGMWLATAVLLPIGMFLIYKALHDSQLFNKEFYYRAFRAIRRLVSKKNAATKPAYANTSVGEAVGNEE</sequence>
<dbReference type="Pfam" id="PF03739">
    <property type="entry name" value="LptF_LptG"/>
    <property type="match status" value="2"/>
</dbReference>
<keyword evidence="2" id="KW-1003">Cell membrane</keyword>
<dbReference type="AlphaFoldDB" id="A0A1V9EY93"/>
<feature type="transmembrane region" description="Helical" evidence="6">
    <location>
        <begin position="98"/>
        <end position="122"/>
    </location>
</feature>
<dbReference type="STRING" id="354355.SAMN05660816_00067"/>
<comment type="subcellular location">
    <subcellularLocation>
        <location evidence="1">Cell membrane</location>
        <topology evidence="1">Multi-pass membrane protein</topology>
    </subcellularLocation>
</comment>
<evidence type="ECO:0000313" key="8">
    <source>
        <dbReference type="Proteomes" id="UP000192610"/>
    </source>
</evidence>
<keyword evidence="8" id="KW-1185">Reference proteome</keyword>
<accession>A0A1V9EY93</accession>
<evidence type="ECO:0000256" key="6">
    <source>
        <dbReference type="SAM" id="Phobius"/>
    </source>
</evidence>
<feature type="transmembrane region" description="Helical" evidence="6">
    <location>
        <begin position="13"/>
        <end position="37"/>
    </location>
</feature>
<keyword evidence="3 6" id="KW-0812">Transmembrane</keyword>
<protein>
    <submittedName>
        <fullName evidence="7">Permease</fullName>
    </submittedName>
</protein>
<dbReference type="OrthoDB" id="1096108at2"/>
<dbReference type="InterPro" id="IPR005495">
    <property type="entry name" value="LptG/LptF_permease"/>
</dbReference>
<comment type="caution">
    <text evidence="7">The sequence shown here is derived from an EMBL/GenBank/DDBJ whole genome shotgun (WGS) entry which is preliminary data.</text>
</comment>
<evidence type="ECO:0000313" key="7">
    <source>
        <dbReference type="EMBL" id="OQP51049.1"/>
    </source>
</evidence>
<feature type="transmembrane region" description="Helical" evidence="6">
    <location>
        <begin position="435"/>
        <end position="458"/>
    </location>
</feature>
<reference evidence="8" key="1">
    <citation type="submission" date="2016-04" db="EMBL/GenBank/DDBJ databases">
        <authorList>
            <person name="Chen L."/>
            <person name="Zhuang W."/>
            <person name="Wang G."/>
        </authorList>
    </citation>
    <scope>NUCLEOTIDE SEQUENCE [LARGE SCALE GENOMIC DNA]</scope>
    <source>
        <strain evidence="8">17621</strain>
    </source>
</reference>
<dbReference type="GO" id="GO:0015920">
    <property type="term" value="P:lipopolysaccharide transport"/>
    <property type="evidence" value="ECO:0007669"/>
    <property type="project" value="TreeGrafter"/>
</dbReference>
<dbReference type="EMBL" id="LVXG01000012">
    <property type="protein sequence ID" value="OQP51049.1"/>
    <property type="molecule type" value="Genomic_DNA"/>
</dbReference>
<gene>
    <name evidence="7" type="ORF">A4H97_04335</name>
</gene>
<organism evidence="7 8">
    <name type="scientific">Niastella yeongjuensis</name>
    <dbReference type="NCBI Taxonomy" id="354355"/>
    <lineage>
        <taxon>Bacteria</taxon>
        <taxon>Pseudomonadati</taxon>
        <taxon>Bacteroidota</taxon>
        <taxon>Chitinophagia</taxon>
        <taxon>Chitinophagales</taxon>
        <taxon>Chitinophagaceae</taxon>
        <taxon>Niastella</taxon>
    </lineage>
</organism>
<keyword evidence="5 6" id="KW-0472">Membrane</keyword>
<feature type="transmembrane region" description="Helical" evidence="6">
    <location>
        <begin position="406"/>
        <end position="423"/>
    </location>
</feature>
<evidence type="ECO:0000256" key="4">
    <source>
        <dbReference type="ARBA" id="ARBA00022989"/>
    </source>
</evidence>
<keyword evidence="4 6" id="KW-1133">Transmembrane helix</keyword>
<feature type="transmembrane region" description="Helical" evidence="6">
    <location>
        <begin position="381"/>
        <end position="400"/>
    </location>
</feature>
<proteinExistence type="predicted"/>